<feature type="transmembrane region" description="Helical" evidence="10">
    <location>
        <begin position="162"/>
        <end position="180"/>
    </location>
</feature>
<dbReference type="SUPFAM" id="SSF56784">
    <property type="entry name" value="HAD-like"/>
    <property type="match status" value="1"/>
</dbReference>
<dbReference type="InterPro" id="IPR050510">
    <property type="entry name" value="Cation_transp_ATPase_P-type"/>
</dbReference>
<comment type="caution">
    <text evidence="12">The sequence shown here is derived from an EMBL/GenBank/DDBJ whole genome shotgun (WGS) entry which is preliminary data.</text>
</comment>
<gene>
    <name evidence="12" type="ORF">QBC38DRAFT_373803</name>
</gene>
<keyword evidence="13" id="KW-1185">Reference proteome</keyword>
<dbReference type="GO" id="GO:1902600">
    <property type="term" value="P:proton transmembrane transport"/>
    <property type="evidence" value="ECO:0007669"/>
    <property type="project" value="TreeGrafter"/>
</dbReference>
<feature type="transmembrane region" description="Helical" evidence="10">
    <location>
        <begin position="1081"/>
        <end position="1101"/>
    </location>
</feature>
<feature type="domain" description="Cation-transporting P-type ATPase N-terminal" evidence="11">
    <location>
        <begin position="70"/>
        <end position="151"/>
    </location>
</feature>
<evidence type="ECO:0000256" key="4">
    <source>
        <dbReference type="ARBA" id="ARBA00022741"/>
    </source>
</evidence>
<feature type="transmembrane region" description="Helical" evidence="10">
    <location>
        <begin position="127"/>
        <end position="150"/>
    </location>
</feature>
<dbReference type="SFLD" id="SFLDS00003">
    <property type="entry name" value="Haloacid_Dehalogenase"/>
    <property type="match status" value="1"/>
</dbReference>
<feature type="transmembrane region" description="Helical" evidence="10">
    <location>
        <begin position="355"/>
        <end position="379"/>
    </location>
</feature>
<comment type="subcellular location">
    <subcellularLocation>
        <location evidence="1">Cell membrane</location>
        <topology evidence="1">Multi-pass membrane protein</topology>
    </subcellularLocation>
</comment>
<dbReference type="Gene3D" id="1.20.1110.10">
    <property type="entry name" value="Calcium-transporting ATPase, transmembrane domain"/>
    <property type="match status" value="2"/>
</dbReference>
<evidence type="ECO:0000256" key="5">
    <source>
        <dbReference type="ARBA" id="ARBA00022840"/>
    </source>
</evidence>
<dbReference type="InterPro" id="IPR036412">
    <property type="entry name" value="HAD-like_sf"/>
</dbReference>
<evidence type="ECO:0000256" key="3">
    <source>
        <dbReference type="ARBA" id="ARBA00022692"/>
    </source>
</evidence>
<dbReference type="PANTHER" id="PTHR43294:SF21">
    <property type="entry name" value="CATION TRANSPORTING ATPASE"/>
    <property type="match status" value="1"/>
</dbReference>
<dbReference type="InterPro" id="IPR023214">
    <property type="entry name" value="HAD_sf"/>
</dbReference>
<dbReference type="InterPro" id="IPR004014">
    <property type="entry name" value="ATPase_P-typ_cation-transptr_N"/>
</dbReference>
<evidence type="ECO:0000259" key="11">
    <source>
        <dbReference type="SMART" id="SM00831"/>
    </source>
</evidence>
<dbReference type="InterPro" id="IPR044492">
    <property type="entry name" value="P_typ_ATPase_HD_dom"/>
</dbReference>
<dbReference type="GO" id="GO:0005524">
    <property type="term" value="F:ATP binding"/>
    <property type="evidence" value="ECO:0007669"/>
    <property type="project" value="UniProtKB-KW"/>
</dbReference>
<dbReference type="AlphaFoldDB" id="A0AAN7GNH5"/>
<organism evidence="12 13">
    <name type="scientific">Podospora fimiseda</name>
    <dbReference type="NCBI Taxonomy" id="252190"/>
    <lineage>
        <taxon>Eukaryota</taxon>
        <taxon>Fungi</taxon>
        <taxon>Dikarya</taxon>
        <taxon>Ascomycota</taxon>
        <taxon>Pezizomycotina</taxon>
        <taxon>Sordariomycetes</taxon>
        <taxon>Sordariomycetidae</taxon>
        <taxon>Sordariales</taxon>
        <taxon>Podosporaceae</taxon>
        <taxon>Podospora</taxon>
    </lineage>
</organism>
<protein>
    <submittedName>
        <fullName evidence="12">Type IIC NA+/K+/H+-transporting ATPase</fullName>
    </submittedName>
</protein>
<dbReference type="Pfam" id="PF00690">
    <property type="entry name" value="Cation_ATPase_N"/>
    <property type="match status" value="1"/>
</dbReference>
<dbReference type="InterPro" id="IPR023299">
    <property type="entry name" value="ATPase_P-typ_cyto_dom_N"/>
</dbReference>
<keyword evidence="6" id="KW-1278">Translocase</keyword>
<evidence type="ECO:0000256" key="1">
    <source>
        <dbReference type="ARBA" id="ARBA00004651"/>
    </source>
</evidence>
<dbReference type="Pfam" id="PF00689">
    <property type="entry name" value="Cation_ATPase_C"/>
    <property type="match status" value="1"/>
</dbReference>
<reference evidence="12" key="2">
    <citation type="submission" date="2023-05" db="EMBL/GenBank/DDBJ databases">
        <authorList>
            <consortium name="Lawrence Berkeley National Laboratory"/>
            <person name="Steindorff A."/>
            <person name="Hensen N."/>
            <person name="Bonometti L."/>
            <person name="Westerberg I."/>
            <person name="Brannstrom I.O."/>
            <person name="Guillou S."/>
            <person name="Cros-Aarteil S."/>
            <person name="Calhoun S."/>
            <person name="Haridas S."/>
            <person name="Kuo A."/>
            <person name="Mondo S."/>
            <person name="Pangilinan J."/>
            <person name="Riley R."/>
            <person name="Labutti K."/>
            <person name="Andreopoulos B."/>
            <person name="Lipzen A."/>
            <person name="Chen C."/>
            <person name="Yanf M."/>
            <person name="Daum C."/>
            <person name="Ng V."/>
            <person name="Clum A."/>
            <person name="Ohm R."/>
            <person name="Martin F."/>
            <person name="Silar P."/>
            <person name="Natvig D."/>
            <person name="Lalanne C."/>
            <person name="Gautier V."/>
            <person name="Ament-Velasquez S.L."/>
            <person name="Kruys A."/>
            <person name="Hutchinson M.I."/>
            <person name="Powell A.J."/>
            <person name="Barry K."/>
            <person name="Miller A.N."/>
            <person name="Grigoriev I.V."/>
            <person name="Debuchy R."/>
            <person name="Gladieux P."/>
            <person name="Thoren M.H."/>
            <person name="Johannesson H."/>
        </authorList>
    </citation>
    <scope>NUCLEOTIDE SEQUENCE</scope>
    <source>
        <strain evidence="12">CBS 990.96</strain>
    </source>
</reference>
<dbReference type="GO" id="GO:0005886">
    <property type="term" value="C:plasma membrane"/>
    <property type="evidence" value="ECO:0007669"/>
    <property type="project" value="UniProtKB-SubCell"/>
</dbReference>
<dbReference type="GO" id="GO:0016887">
    <property type="term" value="F:ATP hydrolysis activity"/>
    <property type="evidence" value="ECO:0007669"/>
    <property type="project" value="InterPro"/>
</dbReference>
<dbReference type="SFLD" id="SFLDG00002">
    <property type="entry name" value="C1.7:_P-type_atpase_like"/>
    <property type="match status" value="1"/>
</dbReference>
<dbReference type="Gene3D" id="3.40.50.1000">
    <property type="entry name" value="HAD superfamily/HAD-like"/>
    <property type="match status" value="1"/>
</dbReference>
<name>A0AAN7GNH5_9PEZI</name>
<dbReference type="SFLD" id="SFLDF00027">
    <property type="entry name" value="p-type_atpase"/>
    <property type="match status" value="1"/>
</dbReference>
<dbReference type="GO" id="GO:0036376">
    <property type="term" value="P:sodium ion export across plasma membrane"/>
    <property type="evidence" value="ECO:0007669"/>
    <property type="project" value="TreeGrafter"/>
</dbReference>
<dbReference type="GO" id="GO:0005391">
    <property type="term" value="F:P-type sodium:potassium-exchanging transporter activity"/>
    <property type="evidence" value="ECO:0007669"/>
    <property type="project" value="TreeGrafter"/>
</dbReference>
<evidence type="ECO:0000313" key="13">
    <source>
        <dbReference type="Proteomes" id="UP001301958"/>
    </source>
</evidence>
<dbReference type="Pfam" id="PF00122">
    <property type="entry name" value="E1-E2_ATPase"/>
    <property type="match status" value="1"/>
</dbReference>
<dbReference type="Gene3D" id="3.40.1110.10">
    <property type="entry name" value="Calcium-transporting ATPase, cytoplasmic domain N"/>
    <property type="match status" value="1"/>
</dbReference>
<keyword evidence="2" id="KW-1003">Cell membrane</keyword>
<feature type="region of interest" description="Disordered" evidence="9">
    <location>
        <begin position="1"/>
        <end position="49"/>
    </location>
</feature>
<feature type="region of interest" description="Disordered" evidence="9">
    <location>
        <begin position="248"/>
        <end position="267"/>
    </location>
</feature>
<evidence type="ECO:0000256" key="10">
    <source>
        <dbReference type="SAM" id="Phobius"/>
    </source>
</evidence>
<keyword evidence="7 10" id="KW-1133">Transmembrane helix</keyword>
<keyword evidence="4" id="KW-0547">Nucleotide-binding</keyword>
<dbReference type="PRINTS" id="PR00119">
    <property type="entry name" value="CATATPASE"/>
</dbReference>
<dbReference type="InterPro" id="IPR001757">
    <property type="entry name" value="P_typ_ATPase"/>
</dbReference>
<dbReference type="PROSITE" id="PS00154">
    <property type="entry name" value="ATPASE_E1_E2"/>
    <property type="match status" value="1"/>
</dbReference>
<feature type="compositionally biased region" description="Polar residues" evidence="9">
    <location>
        <begin position="31"/>
        <end position="44"/>
    </location>
</feature>
<dbReference type="InterPro" id="IPR018303">
    <property type="entry name" value="ATPase_P-typ_P_site"/>
</dbReference>
<dbReference type="GO" id="GO:0006883">
    <property type="term" value="P:intracellular sodium ion homeostasis"/>
    <property type="evidence" value="ECO:0007669"/>
    <property type="project" value="TreeGrafter"/>
</dbReference>
<dbReference type="SUPFAM" id="SSF81660">
    <property type="entry name" value="Metal cation-transporting ATPase, ATP-binding domain N"/>
    <property type="match status" value="1"/>
</dbReference>
<dbReference type="PRINTS" id="PR00121">
    <property type="entry name" value="NAKATPASE"/>
</dbReference>
<dbReference type="Pfam" id="PF13246">
    <property type="entry name" value="Cation_ATPase"/>
    <property type="match status" value="1"/>
</dbReference>
<evidence type="ECO:0000256" key="9">
    <source>
        <dbReference type="SAM" id="MobiDB-lite"/>
    </source>
</evidence>
<sequence length="1133" mass="125728">MAGPDEGSDSKPGAGNRIQFSQTARDPRPASGQNFARHSRTPSIPQVLGGEEKVRIQRQKEHEAKQVNIDEHLMTPEAVAARYKTIINQERPADSRGLGPIQAENGAIIYGRNVLTPPKKQNAFLKYFGYLTSLFNLLLIIAGLLEYLLLAIDFKDNFPNTYLGAILIIVANINAFIEFYQESKSQALLQSFLNMIPAKCMCIRDSKLVQLDAADLVPGDVVFVRMGDKTPADMLVFWASDCKVDNSSLTGESEPQERTKDNDAQNPLEASNIMFNSTLVISGEAYGIVIRTGDGTVLGQIAHLTAGEEKSPSPLTVEIGNFVKIIATIAMVTALVFFGVAFPVNNNNISLALNFAIGIFVAWVPEGLPATVTILLTIAAKRMATQNVLVKDLKGVETLGAITLLATDKTGTLTRNQMTVANIWTCGHMYEASQGSMQEKDLADPSKPGILEILHISALCSRAKFDRTDVPVHQREILGDATESGLVRYASDQLKDFDALADQYPKVFELPFSSDTKWHMSIHKKEHRNGMLTLYIKGAPERIWRLCNRLLVGPNGKSIAMGELHKETYDETYEEMAGKGHRVLGFAMLELDGEEYHENFAFDKKTKNYPLGDFVFVGLASLQDPPKHGVREAIGSCREAGVKVMMVTGDHPLTAEAIGRKINLMLGDTKAMVAKRTGRAIDTIQEHEFNAVVVHGEQIDTLTDIEWDNIFWKDEIIFARTSPKHKLEIVRRAQSMGHIVGVTGDGVNDSPALKKADLGIAMNMTGSDVSKEAASMILLDDNFASTVRGIQEGRLIFVNLKKSIKYTITHSMPEVIPNLLYVICPLPLPLSAILILVIDLGFELLAALSFAWDPPESAEGLMKMPPRKPVTPETAEIFRRRALRQTRSRFDEERGVVVGPEKLTKFQSFMHTVREIFTREYWADKLEDSGGEVLVDAALLSWAYLEIGIIEATGAMFSYFFVLHFRGISPYDARIMQKGAGAPTYYWTKDAQSYKGIDGPTQYDILAEAQSMYYWAVMTMQMFNLFASKTRNTMPIGRYMFANKMTFYCILGGASLAAFIIYTPGVEIVFGTTRSLSPVNWLVPTAFGCLIIGYACLRQFITRRTNPTKWNPEIQGLQMYPTIRTFRSQSGRG</sequence>
<feature type="transmembrane region" description="Helical" evidence="10">
    <location>
        <begin position="942"/>
        <end position="965"/>
    </location>
</feature>
<dbReference type="InterPro" id="IPR008250">
    <property type="entry name" value="ATPase_P-typ_transduc_dom_A_sf"/>
</dbReference>
<dbReference type="Gene3D" id="2.70.150.10">
    <property type="entry name" value="Calcium-transporting ATPase, cytoplasmic transduction domain A"/>
    <property type="match status" value="1"/>
</dbReference>
<dbReference type="Proteomes" id="UP001301958">
    <property type="component" value="Unassembled WGS sequence"/>
</dbReference>
<feature type="transmembrane region" description="Helical" evidence="10">
    <location>
        <begin position="1041"/>
        <end position="1061"/>
    </location>
</feature>
<dbReference type="FunFam" id="3.40.50.1000:FF:000083">
    <property type="entry name" value="Sodium/potassium-transporting ATPase subunit alpha"/>
    <property type="match status" value="1"/>
</dbReference>
<dbReference type="InterPro" id="IPR059000">
    <property type="entry name" value="ATPase_P-type_domA"/>
</dbReference>
<proteinExistence type="predicted"/>
<evidence type="ECO:0000256" key="8">
    <source>
        <dbReference type="ARBA" id="ARBA00023136"/>
    </source>
</evidence>
<evidence type="ECO:0000256" key="7">
    <source>
        <dbReference type="ARBA" id="ARBA00022989"/>
    </source>
</evidence>
<dbReference type="SMART" id="SM00831">
    <property type="entry name" value="Cation_ATPase_N"/>
    <property type="match status" value="1"/>
</dbReference>
<dbReference type="InterPro" id="IPR023298">
    <property type="entry name" value="ATPase_P-typ_TM_dom_sf"/>
</dbReference>
<feature type="transmembrane region" description="Helical" evidence="10">
    <location>
        <begin position="819"/>
        <end position="852"/>
    </location>
</feature>
<dbReference type="GO" id="GO:1990573">
    <property type="term" value="P:potassium ion import across plasma membrane"/>
    <property type="evidence" value="ECO:0007669"/>
    <property type="project" value="TreeGrafter"/>
</dbReference>
<dbReference type="FunFam" id="3.40.1110.10:FF:000061">
    <property type="entry name" value="Potassium-transporting ATPase alpha chain 1"/>
    <property type="match status" value="1"/>
</dbReference>
<keyword evidence="3 10" id="KW-0812">Transmembrane</keyword>
<dbReference type="SUPFAM" id="SSF81665">
    <property type="entry name" value="Calcium ATPase, transmembrane domain M"/>
    <property type="match status" value="2"/>
</dbReference>
<dbReference type="PANTHER" id="PTHR43294">
    <property type="entry name" value="SODIUM/POTASSIUM-TRANSPORTING ATPASE SUBUNIT ALPHA"/>
    <property type="match status" value="1"/>
</dbReference>
<dbReference type="EMBL" id="MU865439">
    <property type="protein sequence ID" value="KAK4223112.1"/>
    <property type="molecule type" value="Genomic_DNA"/>
</dbReference>
<accession>A0AAN7GNH5</accession>
<evidence type="ECO:0000313" key="12">
    <source>
        <dbReference type="EMBL" id="KAK4223112.1"/>
    </source>
</evidence>
<reference evidence="12" key="1">
    <citation type="journal article" date="2023" name="Mol. Phylogenet. Evol.">
        <title>Genome-scale phylogeny and comparative genomics of the fungal order Sordariales.</title>
        <authorList>
            <person name="Hensen N."/>
            <person name="Bonometti L."/>
            <person name="Westerberg I."/>
            <person name="Brannstrom I.O."/>
            <person name="Guillou S."/>
            <person name="Cros-Aarteil S."/>
            <person name="Calhoun S."/>
            <person name="Haridas S."/>
            <person name="Kuo A."/>
            <person name="Mondo S."/>
            <person name="Pangilinan J."/>
            <person name="Riley R."/>
            <person name="LaButti K."/>
            <person name="Andreopoulos B."/>
            <person name="Lipzen A."/>
            <person name="Chen C."/>
            <person name="Yan M."/>
            <person name="Daum C."/>
            <person name="Ng V."/>
            <person name="Clum A."/>
            <person name="Steindorff A."/>
            <person name="Ohm R.A."/>
            <person name="Martin F."/>
            <person name="Silar P."/>
            <person name="Natvig D.O."/>
            <person name="Lalanne C."/>
            <person name="Gautier V."/>
            <person name="Ament-Velasquez S.L."/>
            <person name="Kruys A."/>
            <person name="Hutchinson M.I."/>
            <person name="Powell A.J."/>
            <person name="Barry K."/>
            <person name="Miller A.N."/>
            <person name="Grigoriev I.V."/>
            <person name="Debuchy R."/>
            <person name="Gladieux P."/>
            <person name="Hiltunen Thoren M."/>
            <person name="Johannesson H."/>
        </authorList>
    </citation>
    <scope>NUCLEOTIDE SEQUENCE</scope>
    <source>
        <strain evidence="12">CBS 990.96</strain>
    </source>
</reference>
<keyword evidence="5" id="KW-0067">ATP-binding</keyword>
<evidence type="ECO:0000256" key="6">
    <source>
        <dbReference type="ARBA" id="ARBA00022967"/>
    </source>
</evidence>
<dbReference type="InterPro" id="IPR006068">
    <property type="entry name" value="ATPase_P-typ_cation-transptr_C"/>
</dbReference>
<dbReference type="SUPFAM" id="SSF81653">
    <property type="entry name" value="Calcium ATPase, transduction domain A"/>
    <property type="match status" value="1"/>
</dbReference>
<keyword evidence="8 10" id="KW-0472">Membrane</keyword>
<evidence type="ECO:0000256" key="2">
    <source>
        <dbReference type="ARBA" id="ARBA00022475"/>
    </source>
</evidence>
<dbReference type="GO" id="GO:0030007">
    <property type="term" value="P:intracellular potassium ion homeostasis"/>
    <property type="evidence" value="ECO:0007669"/>
    <property type="project" value="TreeGrafter"/>
</dbReference>
<dbReference type="NCBIfam" id="TIGR01494">
    <property type="entry name" value="ATPase_P-type"/>
    <property type="match status" value="2"/>
</dbReference>
<feature type="transmembrane region" description="Helical" evidence="10">
    <location>
        <begin position="322"/>
        <end position="343"/>
    </location>
</feature>